<dbReference type="Proteomes" id="UP000216035">
    <property type="component" value="Unassembled WGS sequence"/>
</dbReference>
<dbReference type="AlphaFoldDB" id="A0A255ZN30"/>
<comment type="caution">
    <text evidence="2">The sequence shown here is derived from an EMBL/GenBank/DDBJ whole genome shotgun (WGS) entry which is preliminary data.</text>
</comment>
<evidence type="ECO:0000313" key="3">
    <source>
        <dbReference type="Proteomes" id="UP000216035"/>
    </source>
</evidence>
<reference evidence="2 3" key="1">
    <citation type="submission" date="2017-07" db="EMBL/GenBank/DDBJ databases">
        <title>Flavobacterium cyanobacteriorum sp. nov., isolated from cyanobacterial aggregates in a eutrophic lake.</title>
        <authorList>
            <person name="Cai H."/>
        </authorList>
    </citation>
    <scope>NUCLEOTIDE SEQUENCE [LARGE SCALE GENOMIC DNA]</scope>
    <source>
        <strain evidence="2 3">TH167</strain>
    </source>
</reference>
<evidence type="ECO:0000313" key="2">
    <source>
        <dbReference type="EMBL" id="OYQ42923.1"/>
    </source>
</evidence>
<sequence length="647" mass="74548">MTLYISIKIQTLRNLFTTIFIATCSLVLAQKNIDPTPEEIALAVKWRGKHPTVDLLERNYREKVTFFDNANSDGVGVLNEIKANLMSLSKRLDMAYSEGYDQESAVEVFKILHRNGKSTRFEIRDEYYKSDGLFYNDFRVKWAQIDFPVQGYNYLVETATRYKDARYFSKVYLSGLGLRANFELEFIIPKNIEISLLEYNFPENQIQKKETIDEQGNRHILYTAAEILPRIDEDDAPGDSYLFPHIIPVVKAITKNGVRKTLFENGDAVYAWNKSMIELTENKPKELKPFVDDLVKGLTKDEDKIKKMYYWVQDNIRYIAFEDGIAGFKPDEAQNVFNKRYGDCKGMANLLAEMLKLQGYDARLAWIGTDHIAYKADLPALAAFNHMICYLKINNKEYFLDGTESYTGLGLNASRIQGKEVLVDGGAKPLRTKVPVSNHTNNTSISKGNFKVEGEKLVGKMSRAFDGESRTNFFQQFHAFANDFKSENLTNYLKRYDKNIEIKDLGFSDLNNRDQTLKLDFEVIASNKVNSYEGELYVEFPYETELNLELLKDRKLPFVFEILGTSKTEVIIENPPGYQLVKLPESFSVANDIFEISVKFTPVTSGVKLESQYIIKQKTLPTNQFKNYEETAKKYNQKIRQTLTYKK</sequence>
<dbReference type="Gene3D" id="2.60.120.1130">
    <property type="match status" value="1"/>
</dbReference>
<organism evidence="2 3">
    <name type="scientific">Flavobacterium aurantiibacter</name>
    <dbReference type="NCBI Taxonomy" id="2023067"/>
    <lineage>
        <taxon>Bacteria</taxon>
        <taxon>Pseudomonadati</taxon>
        <taxon>Bacteroidota</taxon>
        <taxon>Flavobacteriia</taxon>
        <taxon>Flavobacteriales</taxon>
        <taxon>Flavobacteriaceae</taxon>
        <taxon>Flavobacterium</taxon>
    </lineage>
</organism>
<dbReference type="Pfam" id="PF01841">
    <property type="entry name" value="Transglut_core"/>
    <property type="match status" value="1"/>
</dbReference>
<keyword evidence="3" id="KW-1185">Reference proteome</keyword>
<dbReference type="EMBL" id="NOXX01000209">
    <property type="protein sequence ID" value="OYQ42923.1"/>
    <property type="molecule type" value="Genomic_DNA"/>
</dbReference>
<feature type="domain" description="Transglutaminase-like" evidence="1">
    <location>
        <begin position="290"/>
        <end position="366"/>
    </location>
</feature>
<name>A0A255ZN30_9FLAO</name>
<dbReference type="InterPro" id="IPR002931">
    <property type="entry name" value="Transglutaminase-like"/>
</dbReference>
<dbReference type="Gene3D" id="3.10.620.30">
    <property type="match status" value="1"/>
</dbReference>
<dbReference type="InterPro" id="IPR038765">
    <property type="entry name" value="Papain-like_cys_pep_sf"/>
</dbReference>
<gene>
    <name evidence="2" type="ORF">CHX27_11150</name>
</gene>
<dbReference type="Gene3D" id="2.60.40.3140">
    <property type="match status" value="1"/>
</dbReference>
<accession>A0A255ZN30</accession>
<protein>
    <recommendedName>
        <fullName evidence="1">Transglutaminase-like domain-containing protein</fullName>
    </recommendedName>
</protein>
<evidence type="ECO:0000259" key="1">
    <source>
        <dbReference type="Pfam" id="PF01841"/>
    </source>
</evidence>
<dbReference type="SUPFAM" id="SSF54001">
    <property type="entry name" value="Cysteine proteinases"/>
    <property type="match status" value="1"/>
</dbReference>
<proteinExistence type="predicted"/>